<feature type="compositionally biased region" description="Polar residues" evidence="10">
    <location>
        <begin position="46"/>
        <end position="66"/>
    </location>
</feature>
<evidence type="ECO:0000259" key="12">
    <source>
        <dbReference type="PROSITE" id="PS52015"/>
    </source>
</evidence>
<dbReference type="PANTHER" id="PTHR33446:SF2">
    <property type="entry name" value="PROTEIN TONB"/>
    <property type="match status" value="1"/>
</dbReference>
<keyword evidence="3" id="KW-0813">Transport</keyword>
<dbReference type="InterPro" id="IPR051045">
    <property type="entry name" value="TonB-dependent_transducer"/>
</dbReference>
<evidence type="ECO:0000256" key="2">
    <source>
        <dbReference type="ARBA" id="ARBA00006555"/>
    </source>
</evidence>
<keyword evidence="5" id="KW-0997">Cell inner membrane</keyword>
<comment type="similarity">
    <text evidence="2">Belongs to the TonB family.</text>
</comment>
<keyword evidence="6 11" id="KW-0812">Transmembrane</keyword>
<name>A0A3B1ALA3_9ZZZZ</name>
<keyword evidence="9 11" id="KW-0472">Membrane</keyword>
<feature type="region of interest" description="Disordered" evidence="10">
    <location>
        <begin position="46"/>
        <end position="68"/>
    </location>
</feature>
<dbReference type="PANTHER" id="PTHR33446">
    <property type="entry name" value="PROTEIN TONB-RELATED"/>
    <property type="match status" value="1"/>
</dbReference>
<evidence type="ECO:0000313" key="13">
    <source>
        <dbReference type="EMBL" id="VAX06696.1"/>
    </source>
</evidence>
<protein>
    <recommendedName>
        <fullName evidence="12">TonB C-terminal domain-containing protein</fullName>
    </recommendedName>
</protein>
<gene>
    <name evidence="13" type="ORF">MNBD_GAMMA26-452</name>
</gene>
<dbReference type="PRINTS" id="PR01374">
    <property type="entry name" value="TONBPROTEIN"/>
</dbReference>
<organism evidence="13">
    <name type="scientific">hydrothermal vent metagenome</name>
    <dbReference type="NCBI Taxonomy" id="652676"/>
    <lineage>
        <taxon>unclassified sequences</taxon>
        <taxon>metagenomes</taxon>
        <taxon>ecological metagenomes</taxon>
    </lineage>
</organism>
<evidence type="ECO:0000256" key="10">
    <source>
        <dbReference type="SAM" id="MobiDB-lite"/>
    </source>
</evidence>
<feature type="domain" description="TonB C-terminal" evidence="12">
    <location>
        <begin position="144"/>
        <end position="235"/>
    </location>
</feature>
<accession>A0A3B1ALA3</accession>
<feature type="transmembrane region" description="Helical" evidence="11">
    <location>
        <begin position="7"/>
        <end position="27"/>
    </location>
</feature>
<dbReference type="AlphaFoldDB" id="A0A3B1ALA3"/>
<keyword evidence="7" id="KW-0653">Protein transport</keyword>
<dbReference type="Pfam" id="PF03544">
    <property type="entry name" value="TonB_C"/>
    <property type="match status" value="1"/>
</dbReference>
<dbReference type="GO" id="GO:0015891">
    <property type="term" value="P:siderophore transport"/>
    <property type="evidence" value="ECO:0007669"/>
    <property type="project" value="InterPro"/>
</dbReference>
<dbReference type="GO" id="GO:0030288">
    <property type="term" value="C:outer membrane-bounded periplasmic space"/>
    <property type="evidence" value="ECO:0007669"/>
    <property type="project" value="InterPro"/>
</dbReference>
<evidence type="ECO:0000256" key="9">
    <source>
        <dbReference type="ARBA" id="ARBA00023136"/>
    </source>
</evidence>
<evidence type="ECO:0000256" key="3">
    <source>
        <dbReference type="ARBA" id="ARBA00022448"/>
    </source>
</evidence>
<evidence type="ECO:0000256" key="6">
    <source>
        <dbReference type="ARBA" id="ARBA00022692"/>
    </source>
</evidence>
<sequence>MGIRTNSILLSLMGNAMVIYMVAPFLMSDPHSLSPRQSQLSITITQATSSTETSQPLQQPTDTTATAAKKVPLEIAKAIEAKQTPKPEKIAHRAIPQPIPQPVVTKAPVQITKKPPHKAQAPAKPLKPPQVASSRPAILEIESSYTSDLLKAIERHRRYPLRARRRGDEGEVLVNFTIMEDGEITSIQIASSSSSSSLDQAASRALEKLKQFRPIPHQLQRASWDFRIPVRFALN</sequence>
<dbReference type="InterPro" id="IPR003538">
    <property type="entry name" value="TonB"/>
</dbReference>
<dbReference type="SUPFAM" id="SSF74653">
    <property type="entry name" value="TolA/TonB C-terminal domain"/>
    <property type="match status" value="1"/>
</dbReference>
<evidence type="ECO:0000256" key="5">
    <source>
        <dbReference type="ARBA" id="ARBA00022519"/>
    </source>
</evidence>
<dbReference type="GO" id="GO:0055085">
    <property type="term" value="P:transmembrane transport"/>
    <property type="evidence" value="ECO:0007669"/>
    <property type="project" value="InterPro"/>
</dbReference>
<proteinExistence type="inferred from homology"/>
<evidence type="ECO:0000256" key="1">
    <source>
        <dbReference type="ARBA" id="ARBA00004383"/>
    </source>
</evidence>
<evidence type="ECO:0000256" key="11">
    <source>
        <dbReference type="SAM" id="Phobius"/>
    </source>
</evidence>
<dbReference type="Gene3D" id="3.30.1150.10">
    <property type="match status" value="1"/>
</dbReference>
<dbReference type="PROSITE" id="PS52015">
    <property type="entry name" value="TONB_CTD"/>
    <property type="match status" value="1"/>
</dbReference>
<dbReference type="GO" id="GO:0015031">
    <property type="term" value="P:protein transport"/>
    <property type="evidence" value="ECO:0007669"/>
    <property type="project" value="UniProtKB-KW"/>
</dbReference>
<dbReference type="InterPro" id="IPR037682">
    <property type="entry name" value="TonB_C"/>
</dbReference>
<dbReference type="EMBL" id="UOFX01000016">
    <property type="protein sequence ID" value="VAX06696.1"/>
    <property type="molecule type" value="Genomic_DNA"/>
</dbReference>
<evidence type="ECO:0000256" key="7">
    <source>
        <dbReference type="ARBA" id="ARBA00022927"/>
    </source>
</evidence>
<dbReference type="GO" id="GO:0098797">
    <property type="term" value="C:plasma membrane protein complex"/>
    <property type="evidence" value="ECO:0007669"/>
    <property type="project" value="TreeGrafter"/>
</dbReference>
<evidence type="ECO:0000256" key="8">
    <source>
        <dbReference type="ARBA" id="ARBA00022989"/>
    </source>
</evidence>
<dbReference type="InterPro" id="IPR006260">
    <property type="entry name" value="TonB/TolA_C"/>
</dbReference>
<dbReference type="GO" id="GO:0031992">
    <property type="term" value="F:energy transducer activity"/>
    <property type="evidence" value="ECO:0007669"/>
    <property type="project" value="InterPro"/>
</dbReference>
<evidence type="ECO:0000256" key="4">
    <source>
        <dbReference type="ARBA" id="ARBA00022475"/>
    </source>
</evidence>
<comment type="subcellular location">
    <subcellularLocation>
        <location evidence="1">Cell inner membrane</location>
        <topology evidence="1">Single-pass membrane protein</topology>
        <orientation evidence="1">Periplasmic side</orientation>
    </subcellularLocation>
</comment>
<keyword evidence="4" id="KW-1003">Cell membrane</keyword>
<reference evidence="13" key="1">
    <citation type="submission" date="2018-06" db="EMBL/GenBank/DDBJ databases">
        <authorList>
            <person name="Zhirakovskaya E."/>
        </authorList>
    </citation>
    <scope>NUCLEOTIDE SEQUENCE</scope>
</reference>
<keyword evidence="8 11" id="KW-1133">Transmembrane helix</keyword>
<dbReference type="NCBIfam" id="TIGR01352">
    <property type="entry name" value="tonB_Cterm"/>
    <property type="match status" value="1"/>
</dbReference>